<dbReference type="InterPro" id="IPR056935">
    <property type="entry name" value="Rv0428c-like_C"/>
</dbReference>
<proteinExistence type="predicted"/>
<dbReference type="AlphaFoldDB" id="A0A4R5DEM8"/>
<keyword evidence="2" id="KW-0808">Transferase</keyword>
<accession>A0A4R5DEM8</accession>
<dbReference type="Pfam" id="PF24553">
    <property type="entry name" value="Rv0428c_C"/>
    <property type="match status" value="1"/>
</dbReference>
<evidence type="ECO:0000259" key="1">
    <source>
        <dbReference type="PROSITE" id="PS51186"/>
    </source>
</evidence>
<protein>
    <submittedName>
        <fullName evidence="2">GNAT family N-acetyltransferase</fullName>
    </submittedName>
</protein>
<keyword evidence="3" id="KW-1185">Reference proteome</keyword>
<reference evidence="2 3" key="1">
    <citation type="submission" date="2019-03" db="EMBL/GenBank/DDBJ databases">
        <title>Draft genome sequences of novel Actinobacteria.</title>
        <authorList>
            <person name="Sahin N."/>
            <person name="Ay H."/>
            <person name="Saygin H."/>
        </authorList>
    </citation>
    <scope>NUCLEOTIDE SEQUENCE [LARGE SCALE GENOMIC DNA]</scope>
    <source>
        <strain evidence="2 3">5K138</strain>
    </source>
</reference>
<evidence type="ECO:0000313" key="3">
    <source>
        <dbReference type="Proteomes" id="UP000294739"/>
    </source>
</evidence>
<dbReference type="OrthoDB" id="9775595at2"/>
<dbReference type="InterPro" id="IPR016181">
    <property type="entry name" value="Acyl_CoA_acyltransferase"/>
</dbReference>
<dbReference type="InParanoid" id="A0A4R5DEM8"/>
<dbReference type="InterPro" id="IPR000182">
    <property type="entry name" value="GNAT_dom"/>
</dbReference>
<dbReference type="PROSITE" id="PS51186">
    <property type="entry name" value="GNAT"/>
    <property type="match status" value="1"/>
</dbReference>
<dbReference type="SUPFAM" id="SSF55729">
    <property type="entry name" value="Acyl-CoA N-acyltransferases (Nat)"/>
    <property type="match status" value="1"/>
</dbReference>
<comment type="caution">
    <text evidence="2">The sequence shown here is derived from an EMBL/GenBank/DDBJ whole genome shotgun (WGS) entry which is preliminary data.</text>
</comment>
<name>A0A4R5DEM8_9ACTN</name>
<dbReference type="FunCoup" id="A0A4R5DEM8">
    <property type="interactions" value="94"/>
</dbReference>
<dbReference type="GO" id="GO:0016747">
    <property type="term" value="F:acyltransferase activity, transferring groups other than amino-acyl groups"/>
    <property type="evidence" value="ECO:0007669"/>
    <property type="project" value="InterPro"/>
</dbReference>
<organism evidence="2 3">
    <name type="scientific">Jiangella asiatica</name>
    <dbReference type="NCBI Taxonomy" id="2530372"/>
    <lineage>
        <taxon>Bacteria</taxon>
        <taxon>Bacillati</taxon>
        <taxon>Actinomycetota</taxon>
        <taxon>Actinomycetes</taxon>
        <taxon>Jiangellales</taxon>
        <taxon>Jiangellaceae</taxon>
        <taxon>Jiangella</taxon>
    </lineage>
</organism>
<feature type="domain" description="N-acetyltransferase" evidence="1">
    <location>
        <begin position="158"/>
        <end position="290"/>
    </location>
</feature>
<dbReference type="EMBL" id="SMKZ01000022">
    <property type="protein sequence ID" value="TDE08793.1"/>
    <property type="molecule type" value="Genomic_DNA"/>
</dbReference>
<dbReference type="Proteomes" id="UP000294739">
    <property type="component" value="Unassembled WGS sequence"/>
</dbReference>
<dbReference type="Gene3D" id="3.40.630.30">
    <property type="match status" value="1"/>
</dbReference>
<gene>
    <name evidence="2" type="ORF">E1269_16235</name>
</gene>
<evidence type="ECO:0000313" key="2">
    <source>
        <dbReference type="EMBL" id="TDE08793.1"/>
    </source>
</evidence>
<sequence length="290" mass="31384">MLESWSGGLLRVVPDRGGDRVDVAESDVVAIKAIPARTVTRRDIRDLEAAAVHGWRALETAWLGGWLLRASGGFTGRANSCMPLDDPGLPVTDAVAQVERWYRERELVPAFQVPEPLGVTLSPVLDARGWPPLEDRTLVMTAPVDDARAAARAELPPVRVDDRPDDAWLAGYHYRGGELPAHAIDVLVNASTVGFASVDDDGVRVAIARGAVTDAPSGRRWLGIAAVEVAPSARRRGLGSHIVSGLAAWAAGLGAQEAYLQVTEPNTAAQMTYRRLGFVEHHAYHYRRLR</sequence>